<evidence type="ECO:0000313" key="1">
    <source>
        <dbReference type="EMBL" id="EOB07509.1"/>
    </source>
</evidence>
<dbReference type="AlphaFoldDB" id="R0LP66"/>
<name>R0LP66_ANAPL</name>
<dbReference type="EMBL" id="KB742523">
    <property type="protein sequence ID" value="EOB07509.1"/>
    <property type="molecule type" value="Genomic_DNA"/>
</dbReference>
<accession>R0LP66</accession>
<organism evidence="1 2">
    <name type="scientific">Anas platyrhynchos</name>
    <name type="common">Mallard</name>
    <name type="synonym">Anas boschas</name>
    <dbReference type="NCBI Taxonomy" id="8839"/>
    <lineage>
        <taxon>Eukaryota</taxon>
        <taxon>Metazoa</taxon>
        <taxon>Chordata</taxon>
        <taxon>Craniata</taxon>
        <taxon>Vertebrata</taxon>
        <taxon>Euteleostomi</taxon>
        <taxon>Archelosauria</taxon>
        <taxon>Archosauria</taxon>
        <taxon>Dinosauria</taxon>
        <taxon>Saurischia</taxon>
        <taxon>Theropoda</taxon>
        <taxon>Coelurosauria</taxon>
        <taxon>Aves</taxon>
        <taxon>Neognathae</taxon>
        <taxon>Galloanserae</taxon>
        <taxon>Anseriformes</taxon>
        <taxon>Anatidae</taxon>
        <taxon>Anatinae</taxon>
        <taxon>Anas</taxon>
    </lineage>
</organism>
<proteinExistence type="predicted"/>
<dbReference type="Proteomes" id="UP000296049">
    <property type="component" value="Unassembled WGS sequence"/>
</dbReference>
<keyword evidence="2" id="KW-1185">Reference proteome</keyword>
<sequence length="191" mass="20811">MEKLKAAELHWAQYLLASWRKAKEIWILNFYFFCFFSLPSAYSPGLCGFPGAELKAAVQKHMASIERRTDTALCLCQFGALLAPHCPASSSHPWETGDVLSPPVGCKAQRQNLSLPHVLVTSEASHSKKKGRALLAGNSTAKLSLMLENWKEDLNTLLATHPEGFAVLVSPGPLGPMHHGRDIAQSCSVCA</sequence>
<gene>
    <name evidence="1" type="ORF">Anapl_02033</name>
</gene>
<protein>
    <submittedName>
        <fullName evidence="1">Uncharacterized protein</fullName>
    </submittedName>
</protein>
<evidence type="ECO:0000313" key="2">
    <source>
        <dbReference type="Proteomes" id="UP000296049"/>
    </source>
</evidence>
<reference evidence="2" key="1">
    <citation type="journal article" date="2013" name="Nat. Genet.">
        <title>The duck genome and transcriptome provide insight into an avian influenza virus reservoir species.</title>
        <authorList>
            <person name="Huang Y."/>
            <person name="Li Y."/>
            <person name="Burt D.W."/>
            <person name="Chen H."/>
            <person name="Zhang Y."/>
            <person name="Qian W."/>
            <person name="Kim H."/>
            <person name="Gan S."/>
            <person name="Zhao Y."/>
            <person name="Li J."/>
            <person name="Yi K."/>
            <person name="Feng H."/>
            <person name="Zhu P."/>
            <person name="Li B."/>
            <person name="Liu Q."/>
            <person name="Fairley S."/>
            <person name="Magor K.E."/>
            <person name="Du Z."/>
            <person name="Hu X."/>
            <person name="Goodman L."/>
            <person name="Tafer H."/>
            <person name="Vignal A."/>
            <person name="Lee T."/>
            <person name="Kim K.W."/>
            <person name="Sheng Z."/>
            <person name="An Y."/>
            <person name="Searle S."/>
            <person name="Herrero J."/>
            <person name="Groenen M.A."/>
            <person name="Crooijmans R.P."/>
            <person name="Faraut T."/>
            <person name="Cai Q."/>
            <person name="Webster R.G."/>
            <person name="Aldridge J.R."/>
            <person name="Warren W.C."/>
            <person name="Bartschat S."/>
            <person name="Kehr S."/>
            <person name="Marz M."/>
            <person name="Stadler P.F."/>
            <person name="Smith J."/>
            <person name="Kraus R.H."/>
            <person name="Zhao Y."/>
            <person name="Ren L."/>
            <person name="Fei J."/>
            <person name="Morisson M."/>
            <person name="Kaiser P."/>
            <person name="Griffin D.K."/>
            <person name="Rao M."/>
            <person name="Pitel F."/>
            <person name="Wang J."/>
            <person name="Li N."/>
        </authorList>
    </citation>
    <scope>NUCLEOTIDE SEQUENCE [LARGE SCALE GENOMIC DNA]</scope>
</reference>